<protein>
    <recommendedName>
        <fullName evidence="3">Transmembrane protein</fullName>
    </recommendedName>
</protein>
<feature type="transmembrane region" description="Helical" evidence="1">
    <location>
        <begin position="109"/>
        <end position="128"/>
    </location>
</feature>
<keyword evidence="1" id="KW-1133">Transmembrane helix</keyword>
<evidence type="ECO:0008006" key="3">
    <source>
        <dbReference type="Google" id="ProtNLM"/>
    </source>
</evidence>
<feature type="transmembrane region" description="Helical" evidence="1">
    <location>
        <begin position="58"/>
        <end position="78"/>
    </location>
</feature>
<evidence type="ECO:0000256" key="1">
    <source>
        <dbReference type="SAM" id="Phobius"/>
    </source>
</evidence>
<name>A0A8D9DUN5_9HEMI</name>
<evidence type="ECO:0000313" key="2">
    <source>
        <dbReference type="EMBL" id="CAG6728564.1"/>
    </source>
</evidence>
<dbReference type="AlphaFoldDB" id="A0A8D9DUN5"/>
<accession>A0A8D9DUN5</accession>
<reference evidence="2" key="1">
    <citation type="submission" date="2021-05" db="EMBL/GenBank/DDBJ databases">
        <authorList>
            <person name="Alioto T."/>
            <person name="Alioto T."/>
            <person name="Gomez Garrido J."/>
        </authorList>
    </citation>
    <scope>NUCLEOTIDE SEQUENCE</scope>
</reference>
<proteinExistence type="predicted"/>
<dbReference type="EMBL" id="HBUF01376568">
    <property type="protein sequence ID" value="CAG6728564.1"/>
    <property type="molecule type" value="Transcribed_RNA"/>
</dbReference>
<feature type="transmembrane region" description="Helical" evidence="1">
    <location>
        <begin position="85"/>
        <end position="103"/>
    </location>
</feature>
<keyword evidence="1" id="KW-0472">Membrane</keyword>
<keyword evidence="1" id="KW-0812">Transmembrane</keyword>
<organism evidence="2">
    <name type="scientific">Cacopsylla melanoneura</name>
    <dbReference type="NCBI Taxonomy" id="428564"/>
    <lineage>
        <taxon>Eukaryota</taxon>
        <taxon>Metazoa</taxon>
        <taxon>Ecdysozoa</taxon>
        <taxon>Arthropoda</taxon>
        <taxon>Hexapoda</taxon>
        <taxon>Insecta</taxon>
        <taxon>Pterygota</taxon>
        <taxon>Neoptera</taxon>
        <taxon>Paraneoptera</taxon>
        <taxon>Hemiptera</taxon>
        <taxon>Sternorrhyncha</taxon>
        <taxon>Psylloidea</taxon>
        <taxon>Psyllidae</taxon>
        <taxon>Psyllinae</taxon>
        <taxon>Cacopsylla</taxon>
    </lineage>
</organism>
<sequence>MIHFRVGVPNTGSPLNYSLHLTKSLRFSDKSTKYWTLLQFRVDVPNTTGLPVLIIRLIWPRVYIMVCYTSIIVIRYIIHSHKERLVLGISIVLVLVGASKPFVKYSHGFFGVEGFIVVGFLMLPVVLVHTQVVRRFLMVSEFTLLILFNHRVTVGTDVGWFRCRSDTPLFRMS</sequence>
<dbReference type="EMBL" id="HBUF01376566">
    <property type="protein sequence ID" value="CAG6728562.1"/>
    <property type="molecule type" value="Transcribed_RNA"/>
</dbReference>